<accession>A0A212LHC7</accession>
<evidence type="ECO:0000313" key="2">
    <source>
        <dbReference type="EMBL" id="SCM76973.1"/>
    </source>
</evidence>
<protein>
    <recommendedName>
        <fullName evidence="3">Transmembrane protein</fullName>
    </recommendedName>
</protein>
<reference evidence="2" key="1">
    <citation type="submission" date="2016-08" db="EMBL/GenBank/DDBJ databases">
        <authorList>
            <person name="Seilhamer J.J."/>
        </authorList>
    </citation>
    <scope>NUCLEOTIDE SEQUENCE</scope>
    <source>
        <strain evidence="2">86</strain>
    </source>
</reference>
<gene>
    <name evidence="2" type="ORF">KL86PLE_40778</name>
</gene>
<dbReference type="RefSeq" id="WP_288196987.1">
    <property type="nucleotide sequence ID" value="NZ_LT608334.1"/>
</dbReference>
<proteinExistence type="predicted"/>
<dbReference type="AlphaFoldDB" id="A0A212LHC7"/>
<evidence type="ECO:0008006" key="3">
    <source>
        <dbReference type="Google" id="ProtNLM"/>
    </source>
</evidence>
<keyword evidence="1" id="KW-1133">Transmembrane helix</keyword>
<sequence>MTPERFREIVEAYGAAPRRWPETERAAAEAFARGNAEARHMLAREADLDRRLGAYRIAPPGRALTGAVVAAAPSRRSSWTSVLQGLGIVGAGLAGAVAGAFLMAIYAPSVPNLIDDDRPILTSFDAGDFDLGEIQ</sequence>
<organism evidence="2">
    <name type="scientific">uncultured Pleomorphomonas sp</name>
    <dbReference type="NCBI Taxonomy" id="442121"/>
    <lineage>
        <taxon>Bacteria</taxon>
        <taxon>Pseudomonadati</taxon>
        <taxon>Pseudomonadota</taxon>
        <taxon>Alphaproteobacteria</taxon>
        <taxon>Hyphomicrobiales</taxon>
        <taxon>Pleomorphomonadaceae</taxon>
        <taxon>Pleomorphomonas</taxon>
        <taxon>environmental samples</taxon>
    </lineage>
</organism>
<keyword evidence="1" id="KW-0812">Transmembrane</keyword>
<dbReference type="EMBL" id="FMJD01000008">
    <property type="protein sequence ID" value="SCM76973.1"/>
    <property type="molecule type" value="Genomic_DNA"/>
</dbReference>
<evidence type="ECO:0000256" key="1">
    <source>
        <dbReference type="SAM" id="Phobius"/>
    </source>
</evidence>
<feature type="transmembrane region" description="Helical" evidence="1">
    <location>
        <begin position="85"/>
        <end position="107"/>
    </location>
</feature>
<name>A0A212LHC7_9HYPH</name>
<keyword evidence="1" id="KW-0472">Membrane</keyword>